<feature type="transmembrane region" description="Helical" evidence="1">
    <location>
        <begin position="25"/>
        <end position="48"/>
    </location>
</feature>
<dbReference type="EMBL" id="U33331">
    <property type="protein sequence ID" value="AAA85879.1"/>
    <property type="molecule type" value="Genomic_DNA"/>
</dbReference>
<reference evidence="2" key="2">
    <citation type="journal article" date="1996" name="J. Virol.">
        <title>Human cytomegalovirus clinical isolates carry at least 19 genes not found in laboratory strains.</title>
        <authorList>
            <person name="Cha T.A."/>
            <person name="Tom E."/>
            <person name="Kemble G.W."/>
            <person name="Duke G.M."/>
            <person name="Mocarski E.S."/>
            <person name="Spaete R.R."/>
        </authorList>
    </citation>
    <scope>NUCLEOTIDE SEQUENCE [LARGE SCALE GENOMIC DNA]</scope>
    <source>
        <strain evidence="2">Toledo</strain>
    </source>
</reference>
<protein>
    <submittedName>
        <fullName evidence="2">Orf UL140</fullName>
    </submittedName>
</protein>
<reference evidence="2" key="1">
    <citation type="submission" date="1995-08" db="EMBL/GenBank/DDBJ databases">
        <authorList>
            <person name="Cha T.-A."/>
        </authorList>
    </citation>
    <scope>NUCLEOTIDE SEQUENCE</scope>
    <source>
        <strain evidence="2">Toledo</strain>
    </source>
</reference>
<organism evidence="2">
    <name type="scientific">Human cytomegalovirus (strain Toledo)</name>
    <name type="common">HHV-5</name>
    <name type="synonym">Human herpesvirus 5</name>
    <dbReference type="NCBI Taxonomy" id="311339"/>
    <lineage>
        <taxon>Viruses</taxon>
        <taxon>Duplodnaviria</taxon>
        <taxon>Heunggongvirae</taxon>
        <taxon>Peploviricota</taxon>
        <taxon>Herviviricetes</taxon>
        <taxon>Herpesvirales</taxon>
        <taxon>Orthoherpesviridae</taxon>
        <taxon>Betaherpesvirinae</taxon>
        <taxon>Cytomegalovirus</taxon>
        <taxon>Cytomegalovirus humanbeta5</taxon>
        <taxon>Human cytomegalovirus</taxon>
    </lineage>
</organism>
<evidence type="ECO:0000313" key="2">
    <source>
        <dbReference type="EMBL" id="AAA85879.1"/>
    </source>
</evidence>
<accession>Q68392</accession>
<organismHost>
    <name type="scientific">Homo sapiens</name>
    <name type="common">Human</name>
    <dbReference type="NCBI Taxonomy" id="9606"/>
</organismHost>
<keyword evidence="1" id="KW-0812">Transmembrane</keyword>
<keyword evidence="1" id="KW-1133">Transmembrane helix</keyword>
<keyword evidence="1" id="KW-0472">Membrane</keyword>
<proteinExistence type="predicted"/>
<evidence type="ECO:0000256" key="1">
    <source>
        <dbReference type="SAM" id="Phobius"/>
    </source>
</evidence>
<sequence>MTPAQTNATTTVHPHDAKNGSGGSALPTLVVFGFIVTLLFFLFMLYFWNNDVFRKLLRALGSSAVATASTRGKTRSSTVVHHVVPRATTRVVLTACHRTFFYHPRPMAVLTTRH</sequence>
<name>Q68392_HCMVO</name>